<proteinExistence type="predicted"/>
<keyword evidence="3" id="KW-1185">Reference proteome</keyword>
<dbReference type="Proteomes" id="UP000215127">
    <property type="component" value="Chromosome 1"/>
</dbReference>
<reference evidence="2 3" key="1">
    <citation type="submission" date="2016-06" db="EMBL/GenBank/DDBJ databases">
        <authorList>
            <person name="Kjaerup R.B."/>
            <person name="Dalgaard T.S."/>
            <person name="Juul-Madsen H.R."/>
        </authorList>
    </citation>
    <scope>NUCLEOTIDE SEQUENCE [LARGE SCALE GENOMIC DNA]</scope>
</reference>
<dbReference type="EMBL" id="LT853692">
    <property type="protein sequence ID" value="SMQ46989.1"/>
    <property type="molecule type" value="Genomic_DNA"/>
</dbReference>
<sequence>MDQTDGRIENELISQCQAHLSSTKGSHTALAKRDHKQAVVSPIFCILLLNIDGKDPHQHQHQHQLHDRNNTPPQ</sequence>
<evidence type="ECO:0000313" key="2">
    <source>
        <dbReference type="EMBL" id="SMQ46989.1"/>
    </source>
</evidence>
<protein>
    <submittedName>
        <fullName evidence="2">Uncharacterized protein</fullName>
    </submittedName>
</protein>
<evidence type="ECO:0000313" key="3">
    <source>
        <dbReference type="Proteomes" id="UP000215127"/>
    </source>
</evidence>
<gene>
    <name evidence="2" type="ORF">ZT3D7_G2136</name>
</gene>
<organism evidence="2 3">
    <name type="scientific">Zymoseptoria tritici (strain ST99CH_3D7)</name>
    <dbReference type="NCBI Taxonomy" id="1276538"/>
    <lineage>
        <taxon>Eukaryota</taxon>
        <taxon>Fungi</taxon>
        <taxon>Dikarya</taxon>
        <taxon>Ascomycota</taxon>
        <taxon>Pezizomycotina</taxon>
        <taxon>Dothideomycetes</taxon>
        <taxon>Dothideomycetidae</taxon>
        <taxon>Mycosphaerellales</taxon>
        <taxon>Mycosphaerellaceae</taxon>
        <taxon>Zymoseptoria</taxon>
    </lineage>
</organism>
<feature type="region of interest" description="Disordered" evidence="1">
    <location>
        <begin position="55"/>
        <end position="74"/>
    </location>
</feature>
<name>A0A1X7RHU1_ZYMT9</name>
<dbReference type="AlphaFoldDB" id="A0A1X7RHU1"/>
<evidence type="ECO:0000256" key="1">
    <source>
        <dbReference type="SAM" id="MobiDB-lite"/>
    </source>
</evidence>
<accession>A0A1X7RHU1</accession>